<accession>A0A830GRD2</accession>
<organism evidence="2 3">
    <name type="scientific">Haloarcula pellucida</name>
    <dbReference type="NCBI Taxonomy" id="1427151"/>
    <lineage>
        <taxon>Archaea</taxon>
        <taxon>Methanobacteriati</taxon>
        <taxon>Methanobacteriota</taxon>
        <taxon>Stenosarchaea group</taxon>
        <taxon>Halobacteria</taxon>
        <taxon>Halobacteriales</taxon>
        <taxon>Haloarculaceae</taxon>
        <taxon>Haloarcula</taxon>
    </lineage>
</organism>
<dbReference type="Proteomes" id="UP000605784">
    <property type="component" value="Unassembled WGS sequence"/>
</dbReference>
<dbReference type="EMBL" id="BMOU01000006">
    <property type="protein sequence ID" value="GGO00619.1"/>
    <property type="molecule type" value="Genomic_DNA"/>
</dbReference>
<evidence type="ECO:0000313" key="3">
    <source>
        <dbReference type="Proteomes" id="UP000605784"/>
    </source>
</evidence>
<dbReference type="InterPro" id="IPR058361">
    <property type="entry name" value="DUF8048"/>
</dbReference>
<dbReference type="AlphaFoldDB" id="A0A830GRD2"/>
<evidence type="ECO:0000313" key="2">
    <source>
        <dbReference type="EMBL" id="GGO00619.1"/>
    </source>
</evidence>
<evidence type="ECO:0000259" key="1">
    <source>
        <dbReference type="Pfam" id="PF26222"/>
    </source>
</evidence>
<sequence length="120" mass="14028">MSDHPIEAQLVLLAGTHASVPLDRLPSLLEGAQRYVSDHRTEYERRYERIEGARDADYYCAETGYWESVGEELGFNRREWEAVRRAHEAQFERDGRRLDREAEFESTLELREVVAVDATR</sequence>
<proteinExistence type="predicted"/>
<dbReference type="Pfam" id="PF26222">
    <property type="entry name" value="DUF8048"/>
    <property type="match status" value="1"/>
</dbReference>
<protein>
    <recommendedName>
        <fullName evidence="1">DUF8048 domain-containing protein</fullName>
    </recommendedName>
</protein>
<name>A0A830GRD2_9EURY</name>
<reference evidence="2" key="1">
    <citation type="journal article" date="2014" name="Int. J. Syst. Evol. Microbiol.">
        <title>Complete genome sequence of Corynebacterium casei LMG S-19264T (=DSM 44701T), isolated from a smear-ripened cheese.</title>
        <authorList>
            <consortium name="US DOE Joint Genome Institute (JGI-PGF)"/>
            <person name="Walter F."/>
            <person name="Albersmeier A."/>
            <person name="Kalinowski J."/>
            <person name="Ruckert C."/>
        </authorList>
    </citation>
    <scope>NUCLEOTIDE SEQUENCE</scope>
    <source>
        <strain evidence="2">JCM 17820</strain>
    </source>
</reference>
<gene>
    <name evidence="2" type="ORF">GCM10009030_33430</name>
</gene>
<comment type="caution">
    <text evidence="2">The sequence shown here is derived from an EMBL/GenBank/DDBJ whole genome shotgun (WGS) entry which is preliminary data.</text>
</comment>
<feature type="domain" description="DUF8048" evidence="1">
    <location>
        <begin position="4"/>
        <end position="116"/>
    </location>
</feature>
<reference evidence="2" key="2">
    <citation type="submission" date="2020-09" db="EMBL/GenBank/DDBJ databases">
        <authorList>
            <person name="Sun Q."/>
            <person name="Ohkuma M."/>
        </authorList>
    </citation>
    <scope>NUCLEOTIDE SEQUENCE</scope>
    <source>
        <strain evidence="2">JCM 17820</strain>
    </source>
</reference>
<dbReference type="RefSeq" id="WP_189000756.1">
    <property type="nucleotide sequence ID" value="NZ_BMOU01000006.1"/>
</dbReference>
<keyword evidence="3" id="KW-1185">Reference proteome</keyword>